<evidence type="ECO:0000259" key="5">
    <source>
        <dbReference type="PROSITE" id="PS50002"/>
    </source>
</evidence>
<evidence type="ECO:0000256" key="2">
    <source>
        <dbReference type="ARBA" id="ARBA00022658"/>
    </source>
</evidence>
<dbReference type="SUPFAM" id="SSF50729">
    <property type="entry name" value="PH domain-like"/>
    <property type="match status" value="1"/>
</dbReference>
<dbReference type="AlphaFoldDB" id="A0A8C6NN71"/>
<dbReference type="GO" id="GO:0032956">
    <property type="term" value="P:regulation of actin cytoskeleton organization"/>
    <property type="evidence" value="ECO:0007669"/>
    <property type="project" value="TreeGrafter"/>
</dbReference>
<dbReference type="InterPro" id="IPR047271">
    <property type="entry name" value="Ephexin-like"/>
</dbReference>
<dbReference type="SMART" id="SM00326">
    <property type="entry name" value="SH3"/>
    <property type="match status" value="1"/>
</dbReference>
<dbReference type="Gene3D" id="1.20.900.10">
    <property type="entry name" value="Dbl homology (DH) domain"/>
    <property type="match status" value="1"/>
</dbReference>
<dbReference type="PROSITE" id="PS50002">
    <property type="entry name" value="SH3"/>
    <property type="match status" value="1"/>
</dbReference>
<evidence type="ECO:0000313" key="7">
    <source>
        <dbReference type="Ensembl" id="ENSNFUP00015013283.1"/>
    </source>
</evidence>
<dbReference type="InterPro" id="IPR011993">
    <property type="entry name" value="PH-like_dom_sf"/>
</dbReference>
<dbReference type="InterPro" id="IPR035899">
    <property type="entry name" value="DBL_dom_sf"/>
</dbReference>
<name>A0A8C6NN71_NOTFU</name>
<sequence>MHPGYGLSPFPDFQPHLRSFRCRGETHSMWIPGPGESQGLSESQESQPLLHPCHHKHVAVCQQETLAFIELQATATPKSNCFGSQRKNLISDAKHLVDSVSLNRVSQTLNELNDMQKISLSLPLSLPLSSLYTNRDSWESQGPGSPSSPECPENQGPDACQPQRRASQGSLREKSIRRKMQVYSPDSLSDESLNSPILEADYIFPGPFASFLEEDLSGLSSLEANSTPTSTCDTPNLLNISQEDIFNVPTEPLQIIEDSKTGVDEESSSVGTSFPSGMSFLSRTRQVDQERRRFSASELISRLQLSQRKNSFTLKLGKSLSARVTSRDRQNTSNKSNSRQRSSGGSSDSAPHSPVGLVPSTENGMPLHRWSTKLGMRKKSTEEELGTSPPMEYSDVAINREIQRQQGKEPGTEEEGSDGTPSPSNLSPSSSFRSSRGSAFALWQDIPDVRTSGQLDNFSNEERKLQEAKFELVTSEASYIRSLTIAVDHFMLSQELTECLGAQDKQWLFSKLPEVKDVSERFLQELEHRLEEDILRFDVCDIVLDHCPALQRVYLPYVTNQAYQEQTYQRLLQENPRFPGILSRLEEDPICQRLPLTSFLILPFQRITRLKMLVENILKRTTPGSRDEDTATKAFNELKTIIKECNSSVQSMKRMEELIHLNKKINFEGKIFPLISQSRWLVKHGELLEVDTQMMSISGSKLKLPTRPVYLHLFNDCLLLSRRKDAWKFMVFVHAKIGELKVKDLSQKLQGISGFIFHLQLCEGQQLKHQILLKSHTESGKERWITAMFPSDPLEDIEQANENYDTSQVQCIKSYQAQEHDELTLEKADILHAKTITSDGWVEGIRLSDGERGWFPKTYVEEITSRSARLRNLRENIRIKCVTQKLKVDD</sequence>
<dbReference type="GO" id="GO:0005085">
    <property type="term" value="F:guanyl-nucleotide exchange factor activity"/>
    <property type="evidence" value="ECO:0007669"/>
    <property type="project" value="UniProtKB-KW"/>
</dbReference>
<feature type="domain" description="DH" evidence="6">
    <location>
        <begin position="464"/>
        <end position="648"/>
    </location>
</feature>
<feature type="compositionally biased region" description="Basic and acidic residues" evidence="4">
    <location>
        <begin position="401"/>
        <end position="411"/>
    </location>
</feature>
<evidence type="ECO:0000313" key="8">
    <source>
        <dbReference type="Proteomes" id="UP000694548"/>
    </source>
</evidence>
<dbReference type="PANTHER" id="PTHR12845:SF6">
    <property type="entry name" value="RHO GUANINE NUCLEOTIDE EXCHANGE FACTOR 19"/>
    <property type="match status" value="1"/>
</dbReference>
<organism evidence="7 8">
    <name type="scientific">Nothobranchius furzeri</name>
    <name type="common">Turquoise killifish</name>
    <dbReference type="NCBI Taxonomy" id="105023"/>
    <lineage>
        <taxon>Eukaryota</taxon>
        <taxon>Metazoa</taxon>
        <taxon>Chordata</taxon>
        <taxon>Craniata</taxon>
        <taxon>Vertebrata</taxon>
        <taxon>Euteleostomi</taxon>
        <taxon>Actinopterygii</taxon>
        <taxon>Neopterygii</taxon>
        <taxon>Teleostei</taxon>
        <taxon>Neoteleostei</taxon>
        <taxon>Acanthomorphata</taxon>
        <taxon>Ovalentaria</taxon>
        <taxon>Atherinomorphae</taxon>
        <taxon>Cyprinodontiformes</taxon>
        <taxon>Nothobranchiidae</taxon>
        <taxon>Nothobranchius</taxon>
    </lineage>
</organism>
<feature type="region of interest" description="Disordered" evidence="4">
    <location>
        <begin position="260"/>
        <end position="287"/>
    </location>
</feature>
<reference evidence="7" key="1">
    <citation type="submission" date="2014-08" db="EMBL/GenBank/DDBJ databases">
        <authorList>
            <person name="Senf B."/>
            <person name="Petzold A."/>
            <person name="Downie B.R."/>
            <person name="Koch P."/>
            <person name="Platzer M."/>
        </authorList>
    </citation>
    <scope>NUCLEOTIDE SEQUENCE [LARGE SCALE GENOMIC DNA]</scope>
    <source>
        <strain evidence="7">GRZ</strain>
    </source>
</reference>
<dbReference type="CDD" id="cd01221">
    <property type="entry name" value="PH_ephexin"/>
    <property type="match status" value="1"/>
</dbReference>
<dbReference type="Proteomes" id="UP000694548">
    <property type="component" value="Chromosome sgr15"/>
</dbReference>
<dbReference type="PROSITE" id="PS50010">
    <property type="entry name" value="DH_2"/>
    <property type="match status" value="1"/>
</dbReference>
<reference evidence="7" key="2">
    <citation type="submission" date="2025-08" db="UniProtKB">
        <authorList>
            <consortium name="Ensembl"/>
        </authorList>
    </citation>
    <scope>IDENTIFICATION</scope>
</reference>
<dbReference type="InterPro" id="IPR047270">
    <property type="entry name" value="PH_ephexin"/>
</dbReference>
<dbReference type="CDD" id="cd11940">
    <property type="entry name" value="SH3_ARHGEF5_19"/>
    <property type="match status" value="1"/>
</dbReference>
<dbReference type="Ensembl" id="ENSNFUT00015013959.1">
    <property type="protein sequence ID" value="ENSNFUP00015013283.1"/>
    <property type="gene ID" value="ENSNFUG00015006500.1"/>
</dbReference>
<keyword evidence="2" id="KW-0344">Guanine-nucleotide releasing factor</keyword>
<feature type="compositionally biased region" description="Low complexity" evidence="4">
    <location>
        <begin position="139"/>
        <end position="153"/>
    </location>
</feature>
<evidence type="ECO:0000256" key="1">
    <source>
        <dbReference type="ARBA" id="ARBA00022443"/>
    </source>
</evidence>
<protein>
    <submittedName>
        <fullName evidence="7">Rho guanine nucleotide exchange factor 19</fullName>
    </submittedName>
</protein>
<dbReference type="Pfam" id="PF00621">
    <property type="entry name" value="RhoGEF"/>
    <property type="match status" value="1"/>
</dbReference>
<dbReference type="InterPro" id="IPR000219">
    <property type="entry name" value="DH_dom"/>
</dbReference>
<dbReference type="Pfam" id="PF14604">
    <property type="entry name" value="SH3_9"/>
    <property type="match status" value="1"/>
</dbReference>
<feature type="compositionally biased region" description="Low complexity" evidence="4">
    <location>
        <begin position="331"/>
        <end position="349"/>
    </location>
</feature>
<dbReference type="InterPro" id="IPR001452">
    <property type="entry name" value="SH3_domain"/>
</dbReference>
<dbReference type="CDD" id="cd00160">
    <property type="entry name" value="RhoGEF"/>
    <property type="match status" value="1"/>
</dbReference>
<proteinExistence type="predicted"/>
<accession>A0A8C6NN71</accession>
<evidence type="ECO:0000256" key="4">
    <source>
        <dbReference type="SAM" id="MobiDB-lite"/>
    </source>
</evidence>
<feature type="domain" description="SH3" evidence="5">
    <location>
        <begin position="804"/>
        <end position="865"/>
    </location>
</feature>
<dbReference type="SUPFAM" id="SSF50044">
    <property type="entry name" value="SH3-domain"/>
    <property type="match status" value="1"/>
</dbReference>
<feature type="compositionally biased region" description="Polar residues" evidence="4">
    <location>
        <begin position="268"/>
        <end position="284"/>
    </location>
</feature>
<keyword evidence="8" id="KW-1185">Reference proteome</keyword>
<gene>
    <name evidence="7" type="primary">ARHGEF19</name>
</gene>
<evidence type="ECO:0000256" key="3">
    <source>
        <dbReference type="PROSITE-ProRule" id="PRU00192"/>
    </source>
</evidence>
<dbReference type="PANTHER" id="PTHR12845">
    <property type="entry name" value="GUANINE NUCLEOTIDE EXCHANGE FACTOR"/>
    <property type="match status" value="1"/>
</dbReference>
<dbReference type="Gene3D" id="2.30.29.30">
    <property type="entry name" value="Pleckstrin-homology domain (PH domain)/Phosphotyrosine-binding domain (PTB)"/>
    <property type="match status" value="1"/>
</dbReference>
<dbReference type="Gene3D" id="2.30.30.40">
    <property type="entry name" value="SH3 Domains"/>
    <property type="match status" value="1"/>
</dbReference>
<dbReference type="SUPFAM" id="SSF48065">
    <property type="entry name" value="DBL homology domain (DH-domain)"/>
    <property type="match status" value="1"/>
</dbReference>
<dbReference type="InterPro" id="IPR036028">
    <property type="entry name" value="SH3-like_dom_sf"/>
</dbReference>
<dbReference type="SMART" id="SM00325">
    <property type="entry name" value="RhoGEF"/>
    <property type="match status" value="1"/>
</dbReference>
<feature type="region of interest" description="Disordered" evidence="4">
    <location>
        <begin position="320"/>
        <end position="433"/>
    </location>
</feature>
<reference evidence="7" key="3">
    <citation type="submission" date="2025-09" db="UniProtKB">
        <authorList>
            <consortium name="Ensembl"/>
        </authorList>
    </citation>
    <scope>IDENTIFICATION</scope>
</reference>
<dbReference type="FunFam" id="1.20.900.10:FF:000007">
    <property type="entry name" value="rho guanine nucleotide exchange factor 19"/>
    <property type="match status" value="1"/>
</dbReference>
<keyword evidence="1 3" id="KW-0728">SH3 domain</keyword>
<feature type="region of interest" description="Disordered" evidence="4">
    <location>
        <begin position="135"/>
        <end position="191"/>
    </location>
</feature>
<evidence type="ECO:0000259" key="6">
    <source>
        <dbReference type="PROSITE" id="PS50010"/>
    </source>
</evidence>
<feature type="compositionally biased region" description="Low complexity" evidence="4">
    <location>
        <begin position="422"/>
        <end position="433"/>
    </location>
</feature>
<dbReference type="GeneTree" id="ENSGT01030000234571"/>